<evidence type="ECO:0000313" key="3">
    <source>
        <dbReference type="Proteomes" id="UP000765509"/>
    </source>
</evidence>
<keyword evidence="3" id="KW-1185">Reference proteome</keyword>
<gene>
    <name evidence="2" type="ORF">O181_022851</name>
</gene>
<sequence length="70" mass="7580">MTPVTISTKLLTENTSGREGSGQEPHQAQSIRPTITGDHPAHGLVWMLGSLFLWKGPRRSSDAVTRPMPG</sequence>
<name>A0A9Q3CDQ6_9BASI</name>
<accession>A0A9Q3CDQ6</accession>
<protein>
    <submittedName>
        <fullName evidence="2">Uncharacterized protein</fullName>
    </submittedName>
</protein>
<feature type="region of interest" description="Disordered" evidence="1">
    <location>
        <begin position="1"/>
        <end position="39"/>
    </location>
</feature>
<evidence type="ECO:0000256" key="1">
    <source>
        <dbReference type="SAM" id="MobiDB-lite"/>
    </source>
</evidence>
<reference evidence="2" key="1">
    <citation type="submission" date="2021-03" db="EMBL/GenBank/DDBJ databases">
        <title>Draft genome sequence of rust myrtle Austropuccinia psidii MF-1, a brazilian biotype.</title>
        <authorList>
            <person name="Quecine M.C."/>
            <person name="Pachon D.M.R."/>
            <person name="Bonatelli M.L."/>
            <person name="Correr F.H."/>
            <person name="Franceschini L.M."/>
            <person name="Leite T.F."/>
            <person name="Margarido G.R.A."/>
            <person name="Almeida C.A."/>
            <person name="Ferrarezi J.A."/>
            <person name="Labate C.A."/>
        </authorList>
    </citation>
    <scope>NUCLEOTIDE SEQUENCE</scope>
    <source>
        <strain evidence="2">MF-1</strain>
    </source>
</reference>
<comment type="caution">
    <text evidence="2">The sequence shown here is derived from an EMBL/GenBank/DDBJ whole genome shotgun (WGS) entry which is preliminary data.</text>
</comment>
<proteinExistence type="predicted"/>
<feature type="compositionally biased region" description="Polar residues" evidence="1">
    <location>
        <begin position="1"/>
        <end position="33"/>
    </location>
</feature>
<dbReference type="Proteomes" id="UP000765509">
    <property type="component" value="Unassembled WGS sequence"/>
</dbReference>
<organism evidence="2 3">
    <name type="scientific">Austropuccinia psidii MF-1</name>
    <dbReference type="NCBI Taxonomy" id="1389203"/>
    <lineage>
        <taxon>Eukaryota</taxon>
        <taxon>Fungi</taxon>
        <taxon>Dikarya</taxon>
        <taxon>Basidiomycota</taxon>
        <taxon>Pucciniomycotina</taxon>
        <taxon>Pucciniomycetes</taxon>
        <taxon>Pucciniales</taxon>
        <taxon>Sphaerophragmiaceae</taxon>
        <taxon>Austropuccinia</taxon>
    </lineage>
</organism>
<evidence type="ECO:0000313" key="2">
    <source>
        <dbReference type="EMBL" id="MBW0483136.1"/>
    </source>
</evidence>
<dbReference type="EMBL" id="AVOT02007088">
    <property type="protein sequence ID" value="MBW0483136.1"/>
    <property type="molecule type" value="Genomic_DNA"/>
</dbReference>
<dbReference type="AlphaFoldDB" id="A0A9Q3CDQ6"/>